<feature type="compositionally biased region" description="Basic and acidic residues" evidence="1">
    <location>
        <begin position="1"/>
        <end position="11"/>
    </location>
</feature>
<feature type="region of interest" description="Disordered" evidence="1">
    <location>
        <begin position="1"/>
        <end position="36"/>
    </location>
</feature>
<evidence type="ECO:0000256" key="1">
    <source>
        <dbReference type="SAM" id="MobiDB-lite"/>
    </source>
</evidence>
<evidence type="ECO:0000313" key="2">
    <source>
        <dbReference type="Proteomes" id="UP000887566"/>
    </source>
</evidence>
<dbReference type="AlphaFoldDB" id="A0A914VM15"/>
<dbReference type="WBParaSite" id="PSAMB.scaffold22103size531.g38516.t1">
    <property type="protein sequence ID" value="PSAMB.scaffold22103size531.g38516.t1"/>
    <property type="gene ID" value="PSAMB.scaffold22103size531.g38516"/>
</dbReference>
<sequence length="77" mass="8584">MTPRASSEDPSHMPLTPNAYSGETSPLHTSTPDREVNPYALEFGYTKRSSLEPPELFPDRPLLADFIPQVFSGESKF</sequence>
<evidence type="ECO:0000313" key="3">
    <source>
        <dbReference type="WBParaSite" id="PSAMB.scaffold22103size531.g38516.t1"/>
    </source>
</evidence>
<name>A0A914VM15_9BILA</name>
<accession>A0A914VM15</accession>
<proteinExistence type="predicted"/>
<dbReference type="Proteomes" id="UP000887566">
    <property type="component" value="Unplaced"/>
</dbReference>
<organism evidence="2 3">
    <name type="scientific">Plectus sambesii</name>
    <dbReference type="NCBI Taxonomy" id="2011161"/>
    <lineage>
        <taxon>Eukaryota</taxon>
        <taxon>Metazoa</taxon>
        <taxon>Ecdysozoa</taxon>
        <taxon>Nematoda</taxon>
        <taxon>Chromadorea</taxon>
        <taxon>Plectida</taxon>
        <taxon>Plectina</taxon>
        <taxon>Plectoidea</taxon>
        <taxon>Plectidae</taxon>
        <taxon>Plectus</taxon>
    </lineage>
</organism>
<reference evidence="3" key="1">
    <citation type="submission" date="2022-11" db="UniProtKB">
        <authorList>
            <consortium name="WormBaseParasite"/>
        </authorList>
    </citation>
    <scope>IDENTIFICATION</scope>
</reference>
<keyword evidence="2" id="KW-1185">Reference proteome</keyword>
<protein>
    <submittedName>
        <fullName evidence="3">Uncharacterized protein</fullName>
    </submittedName>
</protein>
<feature type="compositionally biased region" description="Polar residues" evidence="1">
    <location>
        <begin position="18"/>
        <end position="30"/>
    </location>
</feature>